<feature type="transmembrane region" description="Helical" evidence="6">
    <location>
        <begin position="69"/>
        <end position="89"/>
    </location>
</feature>
<dbReference type="PIRSF" id="PIRSF006324">
    <property type="entry name" value="LeuE"/>
    <property type="match status" value="1"/>
</dbReference>
<evidence type="ECO:0000313" key="7">
    <source>
        <dbReference type="EMBL" id="SUQ27063.1"/>
    </source>
</evidence>
<name>A0AAX2LUL8_VIBFL</name>
<feature type="transmembrane region" description="Helical" evidence="6">
    <location>
        <begin position="120"/>
        <end position="142"/>
    </location>
</feature>
<feature type="transmembrane region" description="Helical" evidence="6">
    <location>
        <begin position="154"/>
        <end position="177"/>
    </location>
</feature>
<reference evidence="7 8" key="1">
    <citation type="submission" date="2018-06" db="EMBL/GenBank/DDBJ databases">
        <authorList>
            <consortium name="Pathogen Informatics"/>
            <person name="Doyle S."/>
        </authorList>
    </citation>
    <scope>NUCLEOTIDE SEQUENCE [LARGE SCALE GENOMIC DNA]</scope>
    <source>
        <strain evidence="7 8">NCTC11327</strain>
    </source>
</reference>
<evidence type="ECO:0000256" key="4">
    <source>
        <dbReference type="ARBA" id="ARBA00022989"/>
    </source>
</evidence>
<comment type="subcellular location">
    <subcellularLocation>
        <location evidence="1">Cell membrane</location>
        <topology evidence="1">Multi-pass membrane protein</topology>
    </subcellularLocation>
</comment>
<dbReference type="GeneID" id="29384191"/>
<keyword evidence="5 6" id="KW-0472">Membrane</keyword>
<keyword evidence="2" id="KW-1003">Cell membrane</keyword>
<keyword evidence="3 6" id="KW-0812">Transmembrane</keyword>
<evidence type="ECO:0000256" key="6">
    <source>
        <dbReference type="SAM" id="Phobius"/>
    </source>
</evidence>
<dbReference type="InterPro" id="IPR001123">
    <property type="entry name" value="LeuE-type"/>
</dbReference>
<dbReference type="PANTHER" id="PTHR30086">
    <property type="entry name" value="ARGININE EXPORTER PROTEIN ARGO"/>
    <property type="match status" value="1"/>
</dbReference>
<evidence type="ECO:0000313" key="8">
    <source>
        <dbReference type="Proteomes" id="UP000254626"/>
    </source>
</evidence>
<dbReference type="EMBL" id="UHIP01000002">
    <property type="protein sequence ID" value="SUQ27063.1"/>
    <property type="molecule type" value="Genomic_DNA"/>
</dbReference>
<dbReference type="Pfam" id="PF01810">
    <property type="entry name" value="LysE"/>
    <property type="match status" value="1"/>
</dbReference>
<dbReference type="PANTHER" id="PTHR30086:SF20">
    <property type="entry name" value="ARGININE EXPORTER PROTEIN ARGO-RELATED"/>
    <property type="match status" value="1"/>
</dbReference>
<accession>A0AAX2LUL8</accession>
<feature type="transmembrane region" description="Helical" evidence="6">
    <location>
        <begin position="41"/>
        <end position="63"/>
    </location>
</feature>
<comment type="caution">
    <text evidence="7">The sequence shown here is derived from an EMBL/GenBank/DDBJ whole genome shotgun (WGS) entry which is preliminary data.</text>
</comment>
<dbReference type="RefSeq" id="WP_225869398.1">
    <property type="nucleotide sequence ID" value="NZ_CP014034.2"/>
</dbReference>
<protein>
    <submittedName>
        <fullName evidence="7">Threonine/lysine efflux protein family</fullName>
    </submittedName>
</protein>
<feature type="transmembrane region" description="Helical" evidence="6">
    <location>
        <begin position="6"/>
        <end position="29"/>
    </location>
</feature>
<keyword evidence="4 6" id="KW-1133">Transmembrane helix</keyword>
<evidence type="ECO:0000256" key="3">
    <source>
        <dbReference type="ARBA" id="ARBA00022692"/>
    </source>
</evidence>
<dbReference type="GO" id="GO:0005886">
    <property type="term" value="C:plasma membrane"/>
    <property type="evidence" value="ECO:0007669"/>
    <property type="project" value="UniProtKB-SubCell"/>
</dbReference>
<dbReference type="GO" id="GO:0015171">
    <property type="term" value="F:amino acid transmembrane transporter activity"/>
    <property type="evidence" value="ECO:0007669"/>
    <property type="project" value="TreeGrafter"/>
</dbReference>
<sequence>MMSIELWMMFALAYLATTLTPGPNVLLVLKNAVQYGWRTTFVTVLGNLSCQLIIVCLVALGVGELLSKTPMWFSVMKVLGGAYLIYLGVKALRQKQQGLPIIERNVNGVKKTNRQLFRQSFLVSASNPKTMIFLSAFLPQFLDVTHPHSEQFAVMFLTIAVTVTSVHLAYVWLVIQLGQKVSRGRFEQVMAKVSGSLFITMGGGVLLSSRS</sequence>
<evidence type="ECO:0000256" key="5">
    <source>
        <dbReference type="ARBA" id="ARBA00023136"/>
    </source>
</evidence>
<organism evidence="7 8">
    <name type="scientific">Vibrio fluvialis</name>
    <dbReference type="NCBI Taxonomy" id="676"/>
    <lineage>
        <taxon>Bacteria</taxon>
        <taxon>Pseudomonadati</taxon>
        <taxon>Pseudomonadota</taxon>
        <taxon>Gammaproteobacteria</taxon>
        <taxon>Vibrionales</taxon>
        <taxon>Vibrionaceae</taxon>
        <taxon>Vibrio</taxon>
    </lineage>
</organism>
<dbReference type="Proteomes" id="UP000254626">
    <property type="component" value="Unassembled WGS sequence"/>
</dbReference>
<evidence type="ECO:0000256" key="1">
    <source>
        <dbReference type="ARBA" id="ARBA00004651"/>
    </source>
</evidence>
<dbReference type="AlphaFoldDB" id="A0AAX2LUL8"/>
<evidence type="ECO:0000256" key="2">
    <source>
        <dbReference type="ARBA" id="ARBA00022475"/>
    </source>
</evidence>
<proteinExistence type="predicted"/>
<gene>
    <name evidence="7" type="primary">rhtB_4</name>
    <name evidence="7" type="ORF">NCTC11327_03931</name>
</gene>